<dbReference type="Proteomes" id="UP000663828">
    <property type="component" value="Unassembled WGS sequence"/>
</dbReference>
<dbReference type="EMBL" id="CAJNOJ010000943">
    <property type="protein sequence ID" value="CAF1535013.1"/>
    <property type="molecule type" value="Genomic_DNA"/>
</dbReference>
<evidence type="ECO:0000313" key="1">
    <source>
        <dbReference type="EMBL" id="CAF1463925.1"/>
    </source>
</evidence>
<sequence length="240" mass="25907">MATDNSNNNTTLDIALEELLNNTEFRQQYDTTYVRPTTTEIETTGSGNTIHAHENVSSTETTPNSLNIAHLHESQAHEKESSIRSCQSQSQTTKEVYSSLDDIVEIITIHDSEIIPPSTSMEQTKFPTPMKASTGIHPMTSPLISTVTQSPNTPFMQSIGTMPITPTGYKSIGTLPMTPPGSKTTGTMTDPPISTPADNLQPNLQSTTIHADISNHGSTAIALTIQLNSSKSPTETQHVS</sequence>
<reference evidence="1" key="1">
    <citation type="submission" date="2021-02" db="EMBL/GenBank/DDBJ databases">
        <authorList>
            <person name="Nowell W R."/>
        </authorList>
    </citation>
    <scope>NUCLEOTIDE SEQUENCE</scope>
</reference>
<accession>A0A815QH43</accession>
<dbReference type="OrthoDB" id="10445645at2759"/>
<dbReference type="Proteomes" id="UP000663852">
    <property type="component" value="Unassembled WGS sequence"/>
</dbReference>
<evidence type="ECO:0000313" key="2">
    <source>
        <dbReference type="EMBL" id="CAF1535013.1"/>
    </source>
</evidence>
<proteinExistence type="predicted"/>
<evidence type="ECO:0000313" key="3">
    <source>
        <dbReference type="Proteomes" id="UP000663828"/>
    </source>
</evidence>
<dbReference type="EMBL" id="CAJNOR010003966">
    <property type="protein sequence ID" value="CAF1463925.1"/>
    <property type="molecule type" value="Genomic_DNA"/>
</dbReference>
<organism evidence="1 3">
    <name type="scientific">Adineta ricciae</name>
    <name type="common">Rotifer</name>
    <dbReference type="NCBI Taxonomy" id="249248"/>
    <lineage>
        <taxon>Eukaryota</taxon>
        <taxon>Metazoa</taxon>
        <taxon>Spiralia</taxon>
        <taxon>Gnathifera</taxon>
        <taxon>Rotifera</taxon>
        <taxon>Eurotatoria</taxon>
        <taxon>Bdelloidea</taxon>
        <taxon>Adinetida</taxon>
        <taxon>Adinetidae</taxon>
        <taxon>Adineta</taxon>
    </lineage>
</organism>
<name>A0A815QH43_ADIRI</name>
<protein>
    <submittedName>
        <fullName evidence="1">Uncharacterized protein</fullName>
    </submittedName>
</protein>
<dbReference type="AlphaFoldDB" id="A0A815QH43"/>
<gene>
    <name evidence="2" type="ORF">EDS130_LOCUS44875</name>
    <name evidence="1" type="ORF">XAT740_LOCUS37592</name>
</gene>
<keyword evidence="3" id="KW-1185">Reference proteome</keyword>
<comment type="caution">
    <text evidence="1">The sequence shown here is derived from an EMBL/GenBank/DDBJ whole genome shotgun (WGS) entry which is preliminary data.</text>
</comment>